<name>A0A1V8THX2_9PEZI</name>
<dbReference type="EMBL" id="NAJO01000008">
    <property type="protein sequence ID" value="OQO10884.1"/>
    <property type="molecule type" value="Genomic_DNA"/>
</dbReference>
<proteinExistence type="predicted"/>
<gene>
    <name evidence="1" type="ORF">B0A48_04185</name>
</gene>
<protein>
    <submittedName>
        <fullName evidence="1">Uncharacterized protein</fullName>
    </submittedName>
</protein>
<sequence>MFAPLITRVHVSQYLFCFNQLENAEDPGDTRLPAAARRFCRHITRGDTDIRNALPFIRYHATPVAPLNAGLPWPDQPVLSDMLDLFTFANLSDPMISTTLRVLMTLRTEVQVADASIFPKLDELA</sequence>
<evidence type="ECO:0000313" key="2">
    <source>
        <dbReference type="Proteomes" id="UP000192596"/>
    </source>
</evidence>
<comment type="caution">
    <text evidence="1">The sequence shown here is derived from an EMBL/GenBank/DDBJ whole genome shotgun (WGS) entry which is preliminary data.</text>
</comment>
<keyword evidence="2" id="KW-1185">Reference proteome</keyword>
<reference evidence="2" key="1">
    <citation type="submission" date="2017-03" db="EMBL/GenBank/DDBJ databases">
        <title>Genomes of endolithic fungi from Antarctica.</title>
        <authorList>
            <person name="Coleine C."/>
            <person name="Masonjones S."/>
            <person name="Stajich J.E."/>
        </authorList>
    </citation>
    <scope>NUCLEOTIDE SEQUENCE [LARGE SCALE GENOMIC DNA]</scope>
    <source>
        <strain evidence="2">CCFEE 5527</strain>
    </source>
</reference>
<organism evidence="1 2">
    <name type="scientific">Cryoendolithus antarcticus</name>
    <dbReference type="NCBI Taxonomy" id="1507870"/>
    <lineage>
        <taxon>Eukaryota</taxon>
        <taxon>Fungi</taxon>
        <taxon>Dikarya</taxon>
        <taxon>Ascomycota</taxon>
        <taxon>Pezizomycotina</taxon>
        <taxon>Dothideomycetes</taxon>
        <taxon>Dothideomycetidae</taxon>
        <taxon>Cladosporiales</taxon>
        <taxon>Cladosporiaceae</taxon>
        <taxon>Cryoendolithus</taxon>
    </lineage>
</organism>
<accession>A0A1V8THX2</accession>
<evidence type="ECO:0000313" key="1">
    <source>
        <dbReference type="EMBL" id="OQO10884.1"/>
    </source>
</evidence>
<dbReference type="AlphaFoldDB" id="A0A1V8THX2"/>
<dbReference type="Proteomes" id="UP000192596">
    <property type="component" value="Unassembled WGS sequence"/>
</dbReference>
<dbReference type="InParanoid" id="A0A1V8THX2"/>